<evidence type="ECO:0000313" key="1">
    <source>
        <dbReference type="EMBL" id="STC70343.1"/>
    </source>
</evidence>
<dbReference type="PANTHER" id="PTHR38479:SF2">
    <property type="entry name" value="WINGED HELIX DNA-BINDING DOMAIN-CONTAINING PROTEIN"/>
    <property type="match status" value="1"/>
</dbReference>
<dbReference type="STRING" id="35756.GCA_001044155_01651"/>
<accession>A0A376CPX1</accession>
<proteinExistence type="predicted"/>
<dbReference type="OrthoDB" id="9148135at2"/>
<organism evidence="1 2">
    <name type="scientific">Corynebacterium pilosum</name>
    <dbReference type="NCBI Taxonomy" id="35756"/>
    <lineage>
        <taxon>Bacteria</taxon>
        <taxon>Bacillati</taxon>
        <taxon>Actinomycetota</taxon>
        <taxon>Actinomycetes</taxon>
        <taxon>Mycobacteriales</taxon>
        <taxon>Corynebacteriaceae</taxon>
        <taxon>Corynebacterium</taxon>
    </lineage>
</organism>
<name>A0A376CPX1_9CORY</name>
<dbReference type="Proteomes" id="UP000254467">
    <property type="component" value="Unassembled WGS sequence"/>
</dbReference>
<evidence type="ECO:0000313" key="2">
    <source>
        <dbReference type="Proteomes" id="UP000254467"/>
    </source>
</evidence>
<dbReference type="InterPro" id="IPR009351">
    <property type="entry name" value="AlkZ-like"/>
</dbReference>
<dbReference type="Pfam" id="PF06224">
    <property type="entry name" value="AlkZ-like"/>
    <property type="match status" value="1"/>
</dbReference>
<dbReference type="RefSeq" id="WP_018581454.1">
    <property type="nucleotide sequence ID" value="NZ_LDYD01000006.1"/>
</dbReference>
<gene>
    <name evidence="1" type="ORF">NCTC11862_02157</name>
</gene>
<reference evidence="1 2" key="1">
    <citation type="submission" date="2018-06" db="EMBL/GenBank/DDBJ databases">
        <authorList>
            <consortium name="Pathogen Informatics"/>
            <person name="Doyle S."/>
        </authorList>
    </citation>
    <scope>NUCLEOTIDE SEQUENCE [LARGE SCALE GENOMIC DNA]</scope>
    <source>
        <strain evidence="1 2">NCTC11862</strain>
    </source>
</reference>
<dbReference type="EMBL" id="UFXQ01000001">
    <property type="protein sequence ID" value="STC70343.1"/>
    <property type="molecule type" value="Genomic_DNA"/>
</dbReference>
<dbReference type="AlphaFoldDB" id="A0A376CPX1"/>
<protein>
    <recommendedName>
        <fullName evidence="3">Winged helix DNA-binding domain-containing protein</fullName>
    </recommendedName>
</protein>
<evidence type="ECO:0008006" key="3">
    <source>
        <dbReference type="Google" id="ProtNLM"/>
    </source>
</evidence>
<dbReference type="PANTHER" id="PTHR38479">
    <property type="entry name" value="LMO0824 PROTEIN"/>
    <property type="match status" value="1"/>
</dbReference>
<sequence length="340" mass="37964">MKPRTKARARLLAQRLIGPGWGSPAEVMSAFGLMQGQEPTVFSSISLRSGGKIDDVCSALARGEIVRGYPMRGTVFAARADELRWLTELLAKPGVERARTSVLNAGGTDSDIAQIRDRVLAESPVTNTEFKQIVAEVAPETSARLTYRVRYLLIVEGTLAYLGPEQRIGPAPDGGGLAEVFNGDRQAAATEIISRYIRTHGPVTFEDVRWWSKLPVAEIRVALTQLPEDIVRDDDYFYRGGLMEELAELSPARVRQPHLLPAFDEYILGYQDRLFAMSQETHEQLVPGNMGVFRKPVVVDGIVRAAWRRVGGKLVTDEYSRIPAYAWPGVRRKFREYPFF</sequence>
<keyword evidence="2" id="KW-1185">Reference proteome</keyword>